<dbReference type="Pfam" id="PF07698">
    <property type="entry name" value="7TM-7TMR_HD"/>
    <property type="match status" value="1"/>
</dbReference>
<dbReference type="PROSITE" id="PS51831">
    <property type="entry name" value="HD"/>
    <property type="match status" value="1"/>
</dbReference>
<feature type="transmembrane region" description="Helical" evidence="1">
    <location>
        <begin position="274"/>
        <end position="295"/>
    </location>
</feature>
<dbReference type="SMART" id="SM00471">
    <property type="entry name" value="HDc"/>
    <property type="match status" value="1"/>
</dbReference>
<dbReference type="Pfam" id="PF07697">
    <property type="entry name" value="7TMR-HDED"/>
    <property type="match status" value="1"/>
</dbReference>
<feature type="transmembrane region" description="Helical" evidence="1">
    <location>
        <begin position="428"/>
        <end position="449"/>
    </location>
</feature>
<name>A0A841L467_9FIRM</name>
<dbReference type="InterPro" id="IPR006674">
    <property type="entry name" value="HD_domain"/>
</dbReference>
<dbReference type="SUPFAM" id="SSF109604">
    <property type="entry name" value="HD-domain/PDEase-like"/>
    <property type="match status" value="1"/>
</dbReference>
<dbReference type="Proteomes" id="UP000579281">
    <property type="component" value="Unassembled WGS sequence"/>
</dbReference>
<dbReference type="EMBL" id="JACHEN010000030">
    <property type="protein sequence ID" value="MBB6217922.1"/>
    <property type="molecule type" value="Genomic_DNA"/>
</dbReference>
<keyword evidence="1" id="KW-1133">Transmembrane helix</keyword>
<organism evidence="3 4">
    <name type="scientific">Anaerosolibacter carboniphilus</name>
    <dbReference type="NCBI Taxonomy" id="1417629"/>
    <lineage>
        <taxon>Bacteria</taxon>
        <taxon>Bacillati</taxon>
        <taxon>Bacillota</taxon>
        <taxon>Clostridia</taxon>
        <taxon>Peptostreptococcales</taxon>
        <taxon>Thermotaleaceae</taxon>
        <taxon>Anaerosolibacter</taxon>
    </lineage>
</organism>
<feature type="transmembrane region" description="Helical" evidence="1">
    <location>
        <begin position="339"/>
        <end position="364"/>
    </location>
</feature>
<accession>A0A841L467</accession>
<dbReference type="InterPro" id="IPR006675">
    <property type="entry name" value="HDIG_dom"/>
</dbReference>
<evidence type="ECO:0000256" key="1">
    <source>
        <dbReference type="SAM" id="Phobius"/>
    </source>
</evidence>
<evidence type="ECO:0000313" key="4">
    <source>
        <dbReference type="Proteomes" id="UP000579281"/>
    </source>
</evidence>
<evidence type="ECO:0000259" key="2">
    <source>
        <dbReference type="PROSITE" id="PS51831"/>
    </source>
</evidence>
<dbReference type="InterPro" id="IPR003607">
    <property type="entry name" value="HD/PDEase_dom"/>
</dbReference>
<dbReference type="InterPro" id="IPR011621">
    <property type="entry name" value="Metal-dep_PHydrolase_7TM_intra"/>
</dbReference>
<feature type="transmembrane region" description="Helical" evidence="1">
    <location>
        <begin position="395"/>
        <end position="416"/>
    </location>
</feature>
<dbReference type="PANTHER" id="PTHR36442:SF1">
    <property type="entry name" value="CYCLIC-DI-AMP PHOSPHODIESTERASE PGPH"/>
    <property type="match status" value="1"/>
</dbReference>
<dbReference type="RefSeq" id="WP_330602975.1">
    <property type="nucleotide sequence ID" value="NZ_JACHEN010000030.1"/>
</dbReference>
<reference evidence="3 4" key="1">
    <citation type="submission" date="2020-08" db="EMBL/GenBank/DDBJ databases">
        <title>Genomic Encyclopedia of Type Strains, Phase IV (KMG-IV): sequencing the most valuable type-strain genomes for metagenomic binning, comparative biology and taxonomic classification.</title>
        <authorList>
            <person name="Goeker M."/>
        </authorList>
    </citation>
    <scope>NUCLEOTIDE SEQUENCE [LARGE SCALE GENOMIC DNA]</scope>
    <source>
        <strain evidence="3 4">DSM 103526</strain>
    </source>
</reference>
<dbReference type="Gene3D" id="1.10.3210.10">
    <property type="entry name" value="Hypothetical protein af1432"/>
    <property type="match status" value="1"/>
</dbReference>
<feature type="transmembrane region" description="Helical" evidence="1">
    <location>
        <begin position="307"/>
        <end position="327"/>
    </location>
</feature>
<keyword evidence="1" id="KW-0812">Transmembrane</keyword>
<dbReference type="InterPro" id="IPR011624">
    <property type="entry name" value="Metal-dep_PHydrolase_7TM_extra"/>
</dbReference>
<keyword evidence="1" id="KW-0472">Membrane</keyword>
<evidence type="ECO:0000313" key="3">
    <source>
        <dbReference type="EMBL" id="MBB6217922.1"/>
    </source>
</evidence>
<gene>
    <name evidence="3" type="ORF">HNQ80_004058</name>
</gene>
<sequence length="699" mass="78584">MAILADIRDKVARNPIFRFLVKIFSSKIVLFSMFFCVVFFSTITTFSPEKYELDVGQKSPVDFKAPRDLEDRIATERLTKKAIESVEPRERIDPTIQIDIKKRIERFFGNLYEIRESQELAHEEKLNQLKEINELNLDDEEMMLVLNASDKELKSAESYIYEIVLQVMSTGIKAEELEKERGNITNYFMGLKEFSEDMRLLGINIVNSSIRPNRFLDIETTQQKRDEAAKGVEKVIVRRGSMIIGAGDVITEDKLQLLKDAGLVKEDGKKDVSLYLGVGLFVATIEILLVAYIYVFNRNLLESTSKLYLLLLIFLSIYLISKTLYGISSYMVPVATAAMLLSILIEARLAIVVNLAMAIFITVMTGNNIDFMISALVGGTVGAFCMTHSHQRTNIFLSGLAVSLCNAIIILGMGFIDKAELSTLAMESLIGVLNGIFCAILTIGSLPLWESAFGILTPFKLLELSNPNHPVLKKLLLEAPGTYHHSVIVGNLSEAAADAIGANGLFARVSAYYHDIGKLKRPYFFKENQLTNENPHEKLSASLSTLIITSHVKDGVEIARSYKIPREIIDIIEEHHGTTLVKYFYHKALNNDDNEIEIEESSYRYDGIKPQTKEAAIVMLADSVEAAVRSMSEHSSEKIKNLIHKIIEDKLKDQQLDECDLTLKDIEKIANAFSTVLMGIFHERIEYPDLNPKPVEATK</sequence>
<dbReference type="AlphaFoldDB" id="A0A841L467"/>
<feature type="domain" description="HD" evidence="2">
    <location>
        <begin position="482"/>
        <end position="627"/>
    </location>
</feature>
<dbReference type="NCBIfam" id="TIGR00277">
    <property type="entry name" value="HDIG"/>
    <property type="match status" value="1"/>
</dbReference>
<proteinExistence type="predicted"/>
<dbReference type="CDD" id="cd00077">
    <property type="entry name" value="HDc"/>
    <property type="match status" value="1"/>
</dbReference>
<keyword evidence="4" id="KW-1185">Reference proteome</keyword>
<feature type="transmembrane region" description="Helical" evidence="1">
    <location>
        <begin position="20"/>
        <end position="40"/>
    </location>
</feature>
<comment type="caution">
    <text evidence="3">The sequence shown here is derived from an EMBL/GenBank/DDBJ whole genome shotgun (WGS) entry which is preliminary data.</text>
</comment>
<dbReference type="PANTHER" id="PTHR36442">
    <property type="entry name" value="CYCLIC-DI-AMP PHOSPHODIESTERASE PGPH"/>
    <property type="match status" value="1"/>
</dbReference>
<feature type="transmembrane region" description="Helical" evidence="1">
    <location>
        <begin position="371"/>
        <end position="389"/>
    </location>
</feature>
<protein>
    <recommendedName>
        <fullName evidence="2">HD domain-containing protein</fullName>
    </recommendedName>
</protein>
<dbReference type="Pfam" id="PF01966">
    <property type="entry name" value="HD"/>
    <property type="match status" value="1"/>
</dbReference>
<dbReference type="InterPro" id="IPR052722">
    <property type="entry name" value="PgpH_phosphodiesterase"/>
</dbReference>